<evidence type="ECO:0000259" key="3">
    <source>
        <dbReference type="Pfam" id="PF03453"/>
    </source>
</evidence>
<organism evidence="5 6">
    <name type="scientific">Acinetobacter gyllenbergii CIP 110306 = MTCC 11365</name>
    <dbReference type="NCBI Taxonomy" id="1217657"/>
    <lineage>
        <taxon>Bacteria</taxon>
        <taxon>Pseudomonadati</taxon>
        <taxon>Pseudomonadota</taxon>
        <taxon>Gammaproteobacteria</taxon>
        <taxon>Moraxellales</taxon>
        <taxon>Moraxellaceae</taxon>
        <taxon>Acinetobacter</taxon>
    </lineage>
</organism>
<dbReference type="Pfam" id="PF03454">
    <property type="entry name" value="MoeA_C"/>
    <property type="match status" value="1"/>
</dbReference>
<comment type="catalytic activity">
    <reaction evidence="2">
        <text>adenylyl-molybdopterin + molybdate = Mo-molybdopterin + AMP + H(+)</text>
        <dbReference type="Rhea" id="RHEA:35047"/>
        <dbReference type="ChEBI" id="CHEBI:15378"/>
        <dbReference type="ChEBI" id="CHEBI:36264"/>
        <dbReference type="ChEBI" id="CHEBI:62727"/>
        <dbReference type="ChEBI" id="CHEBI:71302"/>
        <dbReference type="ChEBI" id="CHEBI:456215"/>
    </reaction>
</comment>
<gene>
    <name evidence="5" type="ORF">F957_01503</name>
</gene>
<dbReference type="PANTHER" id="PTHR10192">
    <property type="entry name" value="MOLYBDOPTERIN BIOSYNTHESIS PROTEIN"/>
    <property type="match status" value="1"/>
</dbReference>
<evidence type="ECO:0000256" key="2">
    <source>
        <dbReference type="RuleBase" id="RU365090"/>
    </source>
</evidence>
<dbReference type="GO" id="GO:0006777">
    <property type="term" value="P:Mo-molybdopterin cofactor biosynthetic process"/>
    <property type="evidence" value="ECO:0007669"/>
    <property type="project" value="UniProtKB-UniRule"/>
</dbReference>
<dbReference type="UniPathway" id="UPA00344"/>
<keyword evidence="2" id="KW-0460">Magnesium</keyword>
<evidence type="ECO:0000313" key="6">
    <source>
        <dbReference type="Proteomes" id="UP000014523"/>
    </source>
</evidence>
<dbReference type="GO" id="GO:0061599">
    <property type="term" value="F:molybdopterin molybdotransferase activity"/>
    <property type="evidence" value="ECO:0007669"/>
    <property type="project" value="UniProtKB-UniRule"/>
</dbReference>
<dbReference type="EMBL" id="ATGG01000011">
    <property type="protein sequence ID" value="EPF88216.1"/>
    <property type="molecule type" value="Genomic_DNA"/>
</dbReference>
<dbReference type="InterPro" id="IPR005111">
    <property type="entry name" value="MoeA_C_domain_IV"/>
</dbReference>
<evidence type="ECO:0000259" key="4">
    <source>
        <dbReference type="Pfam" id="PF03454"/>
    </source>
</evidence>
<feature type="domain" description="MoeA C-terminal" evidence="4">
    <location>
        <begin position="396"/>
        <end position="466"/>
    </location>
</feature>
<comment type="function">
    <text evidence="2">Catalyzes the insertion of molybdate into adenylated molybdopterin with the concomitant release of AMP.</text>
</comment>
<dbReference type="InterPro" id="IPR038987">
    <property type="entry name" value="MoeA-like"/>
</dbReference>
<keyword evidence="2" id="KW-0808">Transferase</keyword>
<proteinExistence type="inferred from homology"/>
<protein>
    <recommendedName>
        <fullName evidence="2">Molybdopterin molybdenumtransferase</fullName>
        <ecNumber evidence="2">2.10.1.1</ecNumber>
    </recommendedName>
</protein>
<dbReference type="SUPFAM" id="SSF63867">
    <property type="entry name" value="MoeA C-terminal domain-like"/>
    <property type="match status" value="1"/>
</dbReference>
<dbReference type="Proteomes" id="UP000014523">
    <property type="component" value="Unassembled WGS sequence"/>
</dbReference>
<feature type="domain" description="MoeA N-terminal and linker" evidence="3">
    <location>
        <begin position="32"/>
        <end position="185"/>
    </location>
</feature>
<dbReference type="EC" id="2.10.1.1" evidence="2"/>
<dbReference type="GO" id="GO:0046872">
    <property type="term" value="F:metal ion binding"/>
    <property type="evidence" value="ECO:0007669"/>
    <property type="project" value="UniProtKB-UniRule"/>
</dbReference>
<name>A0A829HKI5_9GAMM</name>
<comment type="pathway">
    <text evidence="2">Cofactor biosynthesis; molybdopterin biosynthesis.</text>
</comment>
<dbReference type="InterPro" id="IPR005110">
    <property type="entry name" value="MoeA_linker/N"/>
</dbReference>
<comment type="cofactor">
    <cofactor evidence="2">
        <name>Mg(2+)</name>
        <dbReference type="ChEBI" id="CHEBI:18420"/>
    </cofactor>
</comment>
<evidence type="ECO:0000313" key="5">
    <source>
        <dbReference type="EMBL" id="EPF88216.1"/>
    </source>
</evidence>
<keyword evidence="2" id="KW-0479">Metal-binding</keyword>
<reference evidence="5 6" key="1">
    <citation type="submission" date="2013-06" db="EMBL/GenBank/DDBJ databases">
        <title>The Genome Sequence of Acinetobacter gyllenbergii CIP 110306.</title>
        <authorList>
            <consortium name="The Broad Institute Genome Sequencing Platform"/>
            <consortium name="The Broad Institute Genome Sequencing Center for Infectious Disease"/>
            <person name="Cerqueira G."/>
            <person name="Feldgarden M."/>
            <person name="Courvalin P."/>
            <person name="Perichon B."/>
            <person name="Grillot-Courvalin C."/>
            <person name="Clermont D."/>
            <person name="Rocha E."/>
            <person name="Yoon E.-J."/>
            <person name="Nemec A."/>
            <person name="Young S.K."/>
            <person name="Zeng Q."/>
            <person name="Gargeya S."/>
            <person name="Fitzgerald M."/>
            <person name="Abouelleil A."/>
            <person name="Alvarado L."/>
            <person name="Berlin A.M."/>
            <person name="Chapman S.B."/>
            <person name="Dewar J."/>
            <person name="Goldberg J."/>
            <person name="Griggs A."/>
            <person name="Gujja S."/>
            <person name="Hansen M."/>
            <person name="Howarth C."/>
            <person name="Imamovic A."/>
            <person name="Larimer J."/>
            <person name="McCowan C."/>
            <person name="Murphy C."/>
            <person name="Pearson M."/>
            <person name="Priest M."/>
            <person name="Roberts A."/>
            <person name="Saif S."/>
            <person name="Shea T."/>
            <person name="Sykes S."/>
            <person name="Wortman J."/>
            <person name="Nusbaum C."/>
            <person name="Birren B."/>
        </authorList>
    </citation>
    <scope>NUCLEOTIDE SEQUENCE [LARGE SCALE GENOMIC DNA]</scope>
    <source>
        <strain evidence="5 6">CIP 110306</strain>
    </source>
</reference>
<dbReference type="Pfam" id="PF03453">
    <property type="entry name" value="MoeA_N"/>
    <property type="match status" value="1"/>
</dbReference>
<dbReference type="SUPFAM" id="SSF63882">
    <property type="entry name" value="MoeA N-terminal region -like"/>
    <property type="match status" value="1"/>
</dbReference>
<evidence type="ECO:0000256" key="1">
    <source>
        <dbReference type="ARBA" id="ARBA00023150"/>
    </source>
</evidence>
<keyword evidence="6" id="KW-1185">Reference proteome</keyword>
<comment type="similarity">
    <text evidence="2">Belongs to the MoeA family.</text>
</comment>
<accession>A0A829HKI5</accession>
<sequence>MRKLPVPEDLPYDLTSTYYRLFMQLPQGELKHIVDLEAALNQVNASDVYALQDYPANCLSAYAGWVINSESTQTASKQHPVLINSLYCWGGQLYRSVNPYKLDLGGKNLLRIPQYTKLPESIDAIIPEDDERLDTSDYDNKKIIAPISAMQGVIQQGSTIKQGDLILAKNEKLSPEKLIALRRAGIKELTIYKDPRILVVSMHNFDDEHTLCEESLYVKDLLKTWGYNHVEIKLLKPQRYDSAFNSLKKNEDPTLDDRLTTNWEDYNQFFEDHMPNFDVMILCSHKDIGGSVFSIGGLTAFDPSSMTSNFQTRSIPANEMGIIRSMPRTPPVRETVQLYDDRGNHKGSKVITTEDKTTIINLPGDMQDIALLMHIMVKYVLNKHDPDFLNRIFIKGRVNQEIETDQNKRKLLWGKYQLQDDGQYSLEIIEQQQAYQIEPFLTANCIVIVPFAEQPIQSNEVIHFIKID</sequence>
<dbReference type="Gene3D" id="3.90.105.10">
    <property type="entry name" value="Molybdopterin biosynthesis moea protein, domain 2"/>
    <property type="match status" value="1"/>
</dbReference>
<dbReference type="AlphaFoldDB" id="A0A829HKI5"/>
<dbReference type="RefSeq" id="WP_016660269.1">
    <property type="nucleotide sequence ID" value="NZ_ASQH01000001.1"/>
</dbReference>
<dbReference type="InterPro" id="IPR036135">
    <property type="entry name" value="MoeA_linker/N_sf"/>
</dbReference>
<keyword evidence="1 2" id="KW-0501">Molybdenum cofactor biosynthesis</keyword>
<dbReference type="PANTHER" id="PTHR10192:SF5">
    <property type="entry name" value="GEPHYRIN"/>
    <property type="match status" value="1"/>
</dbReference>
<dbReference type="GO" id="GO:0005829">
    <property type="term" value="C:cytosol"/>
    <property type="evidence" value="ECO:0007669"/>
    <property type="project" value="TreeGrafter"/>
</dbReference>
<comment type="caution">
    <text evidence="5">The sequence shown here is derived from an EMBL/GenBank/DDBJ whole genome shotgun (WGS) entry which is preliminary data.</text>
</comment>
<dbReference type="InterPro" id="IPR036688">
    <property type="entry name" value="MoeA_C_domain_IV_sf"/>
</dbReference>
<keyword evidence="2" id="KW-0500">Molybdenum</keyword>